<proteinExistence type="predicted"/>
<accession>A0AC61PJ64</accession>
<keyword evidence="2" id="KW-1185">Reference proteome</keyword>
<evidence type="ECO:0000313" key="2">
    <source>
        <dbReference type="Proteomes" id="UP000192328"/>
    </source>
</evidence>
<reference evidence="1" key="1">
    <citation type="submission" date="2017-04" db="EMBL/GenBank/DDBJ databases">
        <authorList>
            <person name="Varghese N."/>
            <person name="Submissions S."/>
        </authorList>
    </citation>
    <scope>NUCLEOTIDE SEQUENCE</scope>
    <source>
        <strain evidence="1">WTE2008</strain>
    </source>
</reference>
<sequence length="311" mass="34397">MSVVNETRGFSSRKLHDGMIKSRGRKAGDLVIAGICLVMMIVCLLPMLHVLACSLSSADALVKNEVFIIPKGWNTEAYKTVLTTPKYVRSLGWTAILTVMCTLLSITLTICASYPLIYSELKGGKFINILILFTMYFSAGTIPSYLLLSRLGMLNTPYALIFPNCISVFNVIIMRSFFYGVPDSLKEAAEIDGAGPIRVLVKIYLPLSLPVIATLSLFYAVGRWNGFSDALMYLKKSESEPYWPIQLLLYNVIKNSTQTNEQAAQEGFYANGVSKTIQMATVMFATVPILLVYPWLQRYFVSGVTIGAVKG</sequence>
<dbReference type="EMBL" id="FWXZ01000001">
    <property type="protein sequence ID" value="SMC41903.1"/>
    <property type="molecule type" value="Genomic_DNA"/>
</dbReference>
<evidence type="ECO:0000313" key="1">
    <source>
        <dbReference type="EMBL" id="SMC41903.1"/>
    </source>
</evidence>
<comment type="caution">
    <text evidence="1">The sequence shown here is derived from an EMBL/GenBank/DDBJ whole genome shotgun (WGS) entry which is preliminary data.</text>
</comment>
<protein>
    <submittedName>
        <fullName evidence="1">Aldouronate transport system permease protein</fullName>
    </submittedName>
</protein>
<organism evidence="1 2">
    <name type="scientific">Aristaeella lactis</name>
    <dbReference type="NCBI Taxonomy" id="3046383"/>
    <lineage>
        <taxon>Bacteria</taxon>
        <taxon>Bacillati</taxon>
        <taxon>Bacillota</taxon>
        <taxon>Clostridia</taxon>
        <taxon>Eubacteriales</taxon>
        <taxon>Aristaeellaceae</taxon>
        <taxon>Aristaeella</taxon>
    </lineage>
</organism>
<dbReference type="Proteomes" id="UP000192328">
    <property type="component" value="Unassembled WGS sequence"/>
</dbReference>
<name>A0AC61PJ64_9FIRM</name>
<gene>
    <name evidence="1" type="ORF">SAMN06297397_0797</name>
</gene>